<name>A0A7E5WZN6_TRINI</name>
<dbReference type="Proteomes" id="UP000322000">
    <property type="component" value="Unplaced"/>
</dbReference>
<evidence type="ECO:0000256" key="7">
    <source>
        <dbReference type="ARBA" id="ARBA00023054"/>
    </source>
</evidence>
<dbReference type="PANTHER" id="PTHR46600">
    <property type="entry name" value="THAP DOMAIN-CONTAINING"/>
    <property type="match status" value="1"/>
</dbReference>
<keyword evidence="3" id="KW-0479">Metal-binding</keyword>
<dbReference type="RefSeq" id="XP_026745919.1">
    <property type="nucleotide sequence ID" value="XM_026890118.1"/>
</dbReference>
<dbReference type="SMART" id="SM00692">
    <property type="entry name" value="DM3"/>
    <property type="match status" value="1"/>
</dbReference>
<comment type="subcellular location">
    <subcellularLocation>
        <location evidence="1">Nucleus</location>
        <location evidence="1">Nucleoplasm</location>
    </subcellularLocation>
</comment>
<dbReference type="GO" id="GO:0005654">
    <property type="term" value="C:nucleoplasm"/>
    <property type="evidence" value="ECO:0007669"/>
    <property type="project" value="UniProtKB-SubCell"/>
</dbReference>
<evidence type="ECO:0000256" key="11">
    <source>
        <dbReference type="ARBA" id="ARBA00023306"/>
    </source>
</evidence>
<reference evidence="17" key="1">
    <citation type="submission" date="2025-08" db="UniProtKB">
        <authorList>
            <consortium name="RefSeq"/>
        </authorList>
    </citation>
    <scope>IDENTIFICATION</scope>
</reference>
<dbReference type="InterPro" id="IPR038441">
    <property type="entry name" value="THAP_Znf_sf"/>
</dbReference>
<dbReference type="GO" id="GO:0008270">
    <property type="term" value="F:zinc ion binding"/>
    <property type="evidence" value="ECO:0007669"/>
    <property type="project" value="UniProtKB-KW"/>
</dbReference>
<evidence type="ECO:0000256" key="4">
    <source>
        <dbReference type="ARBA" id="ARBA00022771"/>
    </source>
</evidence>
<evidence type="ECO:0000256" key="6">
    <source>
        <dbReference type="ARBA" id="ARBA00023015"/>
    </source>
</evidence>
<comment type="similarity">
    <text evidence="2">Belongs to the THAP1 family.</text>
</comment>
<evidence type="ECO:0000256" key="2">
    <source>
        <dbReference type="ARBA" id="ARBA00006177"/>
    </source>
</evidence>
<accession>A0A7E5WZN6</accession>
<evidence type="ECO:0000256" key="9">
    <source>
        <dbReference type="ARBA" id="ARBA00023163"/>
    </source>
</evidence>
<dbReference type="KEGG" id="tnl:113507244"/>
<keyword evidence="16" id="KW-1185">Reference proteome</keyword>
<keyword evidence="8 12" id="KW-0238">DNA-binding</keyword>
<evidence type="ECO:0000256" key="8">
    <source>
        <dbReference type="ARBA" id="ARBA00023125"/>
    </source>
</evidence>
<dbReference type="Pfam" id="PF05485">
    <property type="entry name" value="THAP"/>
    <property type="match status" value="1"/>
</dbReference>
<evidence type="ECO:0000256" key="5">
    <source>
        <dbReference type="ARBA" id="ARBA00022833"/>
    </source>
</evidence>
<organism evidence="16 17">
    <name type="scientific">Trichoplusia ni</name>
    <name type="common">Cabbage looper</name>
    <dbReference type="NCBI Taxonomy" id="7111"/>
    <lineage>
        <taxon>Eukaryota</taxon>
        <taxon>Metazoa</taxon>
        <taxon>Ecdysozoa</taxon>
        <taxon>Arthropoda</taxon>
        <taxon>Hexapoda</taxon>
        <taxon>Insecta</taxon>
        <taxon>Pterygota</taxon>
        <taxon>Neoptera</taxon>
        <taxon>Endopterygota</taxon>
        <taxon>Lepidoptera</taxon>
        <taxon>Glossata</taxon>
        <taxon>Ditrysia</taxon>
        <taxon>Noctuoidea</taxon>
        <taxon>Noctuidae</taxon>
        <taxon>Plusiinae</taxon>
        <taxon>Trichoplusia</taxon>
    </lineage>
</organism>
<sequence length="220" mass="25348">MNLSLDQTLDPCDECNFHSLFLYTNETSLNTIVKMATCAVKWCGKSSRTSSFNKDGIAFHRFPSAPERKTKWIEATGRGDNWFPQTYSVICSRHFTEDNFLAIKDRRRLMDSAVPTIYLPVLNPNPSPSPSAKIPQPNVAVKEEILEEPQKQSKRIPPLPTSPSEYESPTEKRLCRRIMELTNSVRLKNIKLKKYRDSNRRLKRIVQSLKSRIAEMEKSD</sequence>
<keyword evidence="11" id="KW-0131">Cell cycle</keyword>
<dbReference type="SUPFAM" id="SSF57716">
    <property type="entry name" value="Glucocorticoid receptor-like (DNA-binding domain)"/>
    <property type="match status" value="1"/>
</dbReference>
<evidence type="ECO:0000256" key="13">
    <source>
        <dbReference type="SAM" id="Coils"/>
    </source>
</evidence>
<keyword evidence="7 13" id="KW-0175">Coiled coil</keyword>
<keyword evidence="9" id="KW-0804">Transcription</keyword>
<dbReference type="SMART" id="SM00980">
    <property type="entry name" value="THAP"/>
    <property type="match status" value="1"/>
</dbReference>
<evidence type="ECO:0000259" key="15">
    <source>
        <dbReference type="PROSITE" id="PS50950"/>
    </source>
</evidence>
<keyword evidence="10" id="KW-0539">Nucleus</keyword>
<feature type="coiled-coil region" evidence="13">
    <location>
        <begin position="192"/>
        <end position="219"/>
    </location>
</feature>
<dbReference type="GeneID" id="113507244"/>
<keyword evidence="6" id="KW-0805">Transcription regulation</keyword>
<feature type="region of interest" description="Disordered" evidence="14">
    <location>
        <begin position="147"/>
        <end position="171"/>
    </location>
</feature>
<keyword evidence="4 12" id="KW-0863">Zinc-finger</keyword>
<feature type="domain" description="THAP-type" evidence="15">
    <location>
        <begin position="35"/>
        <end position="118"/>
    </location>
</feature>
<evidence type="ECO:0000256" key="3">
    <source>
        <dbReference type="ARBA" id="ARBA00022723"/>
    </source>
</evidence>
<evidence type="ECO:0000256" key="10">
    <source>
        <dbReference type="ARBA" id="ARBA00023242"/>
    </source>
</evidence>
<dbReference type="OrthoDB" id="6496718at2759"/>
<dbReference type="PROSITE" id="PS50950">
    <property type="entry name" value="ZF_THAP"/>
    <property type="match status" value="1"/>
</dbReference>
<evidence type="ECO:0000313" key="17">
    <source>
        <dbReference type="RefSeq" id="XP_026745919.1"/>
    </source>
</evidence>
<evidence type="ECO:0000256" key="14">
    <source>
        <dbReference type="SAM" id="MobiDB-lite"/>
    </source>
</evidence>
<dbReference type="AlphaFoldDB" id="A0A7E5WZN6"/>
<dbReference type="InterPro" id="IPR026516">
    <property type="entry name" value="THAP1/10"/>
</dbReference>
<dbReference type="GO" id="GO:0043565">
    <property type="term" value="F:sequence-specific DNA binding"/>
    <property type="evidence" value="ECO:0007669"/>
    <property type="project" value="InterPro"/>
</dbReference>
<dbReference type="InParanoid" id="A0A7E5WZN6"/>
<gene>
    <name evidence="17" type="primary">LOC113507244</name>
</gene>
<dbReference type="PANTHER" id="PTHR46600:SF1">
    <property type="entry name" value="THAP DOMAIN-CONTAINING PROTEIN 1"/>
    <property type="match status" value="1"/>
</dbReference>
<evidence type="ECO:0000313" key="16">
    <source>
        <dbReference type="Proteomes" id="UP000322000"/>
    </source>
</evidence>
<keyword evidence="5" id="KW-0862">Zinc</keyword>
<proteinExistence type="inferred from homology"/>
<dbReference type="InterPro" id="IPR006612">
    <property type="entry name" value="THAP_Znf"/>
</dbReference>
<protein>
    <submittedName>
        <fullName evidence="17">THAP domain-containing protein 1-like isoform X1</fullName>
    </submittedName>
</protein>
<evidence type="ECO:0000256" key="1">
    <source>
        <dbReference type="ARBA" id="ARBA00004642"/>
    </source>
</evidence>
<dbReference type="Gene3D" id="6.20.210.20">
    <property type="entry name" value="THAP domain"/>
    <property type="match status" value="1"/>
</dbReference>
<evidence type="ECO:0000256" key="12">
    <source>
        <dbReference type="PROSITE-ProRule" id="PRU00309"/>
    </source>
</evidence>